<keyword evidence="1" id="KW-0472">Membrane</keyword>
<accession>A0ABS2HLJ7</accession>
<evidence type="ECO:0000256" key="1">
    <source>
        <dbReference type="SAM" id="Phobius"/>
    </source>
</evidence>
<evidence type="ECO:0000313" key="4">
    <source>
        <dbReference type="Proteomes" id="UP000809621"/>
    </source>
</evidence>
<evidence type="ECO:0000313" key="3">
    <source>
        <dbReference type="EMBL" id="MBM7036747.1"/>
    </source>
</evidence>
<comment type="caution">
    <text evidence="3">The sequence shown here is derived from an EMBL/GenBank/DDBJ whole genome shotgun (WGS) entry which is preliminary data.</text>
</comment>
<protein>
    <submittedName>
        <fullName evidence="3">HupE/UreJ family protein</fullName>
    </submittedName>
</protein>
<dbReference type="InterPro" id="IPR007038">
    <property type="entry name" value="HupE_UreJ"/>
</dbReference>
<keyword evidence="1" id="KW-0812">Transmembrane</keyword>
<sequence>MRLKIMAVLALLAPVPAFAHSPIEGVGSFYNGLLHPVLVPSHLLLLIAVGIFLSQQLSEKRLVSFGMFSAMTLIGLALTHFYAPSLANYLLAFSLITGGLVAANLVLPLWIANLLLGSTGLMLGLDSSQDTLFDLDKWLILIGNAISMNFIVLNVMLVASRVRLHWQKIGLRIIGSWVTTIALLMLAFSAFVPPEALS</sequence>
<dbReference type="Proteomes" id="UP000809621">
    <property type="component" value="Unassembled WGS sequence"/>
</dbReference>
<name>A0ABS2HLJ7_9VIBR</name>
<dbReference type="Pfam" id="PF04955">
    <property type="entry name" value="HupE_UreJ"/>
    <property type="match status" value="1"/>
</dbReference>
<keyword evidence="1" id="KW-1133">Transmembrane helix</keyword>
<keyword evidence="4" id="KW-1185">Reference proteome</keyword>
<feature type="signal peptide" evidence="2">
    <location>
        <begin position="1"/>
        <end position="19"/>
    </location>
</feature>
<feature type="transmembrane region" description="Helical" evidence="1">
    <location>
        <begin position="29"/>
        <end position="53"/>
    </location>
</feature>
<feature type="transmembrane region" description="Helical" evidence="1">
    <location>
        <begin position="89"/>
        <end position="117"/>
    </location>
</feature>
<feature type="transmembrane region" description="Helical" evidence="1">
    <location>
        <begin position="138"/>
        <end position="157"/>
    </location>
</feature>
<keyword evidence="2" id="KW-0732">Signal</keyword>
<dbReference type="RefSeq" id="WP_205158305.1">
    <property type="nucleotide sequence ID" value="NZ_JAFEUM010000003.1"/>
</dbReference>
<feature type="chain" id="PRO_5047329472" evidence="2">
    <location>
        <begin position="20"/>
        <end position="198"/>
    </location>
</feature>
<feature type="transmembrane region" description="Helical" evidence="1">
    <location>
        <begin position="65"/>
        <end position="83"/>
    </location>
</feature>
<dbReference type="EMBL" id="JAFEUM010000003">
    <property type="protein sequence ID" value="MBM7036747.1"/>
    <property type="molecule type" value="Genomic_DNA"/>
</dbReference>
<gene>
    <name evidence="3" type="ORF">JQC93_10075</name>
</gene>
<feature type="transmembrane region" description="Helical" evidence="1">
    <location>
        <begin position="169"/>
        <end position="192"/>
    </location>
</feature>
<evidence type="ECO:0000256" key="2">
    <source>
        <dbReference type="SAM" id="SignalP"/>
    </source>
</evidence>
<proteinExistence type="predicted"/>
<organism evidence="3 4">
    <name type="scientific">Vibrio ulleungensis</name>
    <dbReference type="NCBI Taxonomy" id="2807619"/>
    <lineage>
        <taxon>Bacteria</taxon>
        <taxon>Pseudomonadati</taxon>
        <taxon>Pseudomonadota</taxon>
        <taxon>Gammaproteobacteria</taxon>
        <taxon>Vibrionales</taxon>
        <taxon>Vibrionaceae</taxon>
        <taxon>Vibrio</taxon>
    </lineage>
</organism>
<reference evidence="3 4" key="1">
    <citation type="submission" date="2021-02" db="EMBL/GenBank/DDBJ databases">
        <authorList>
            <person name="Park J.-S."/>
        </authorList>
    </citation>
    <scope>NUCLEOTIDE SEQUENCE [LARGE SCALE GENOMIC DNA]</scope>
    <source>
        <strain evidence="3 4">188UL20-2</strain>
    </source>
</reference>